<comment type="cofactor">
    <cofactor evidence="1">
        <name>heme</name>
        <dbReference type="ChEBI" id="CHEBI:30413"/>
    </cofactor>
</comment>
<evidence type="ECO:0000313" key="7">
    <source>
        <dbReference type="EnsemblFungi" id="FOXG_17730P0"/>
    </source>
</evidence>
<evidence type="ECO:0000256" key="4">
    <source>
        <dbReference type="ARBA" id="ARBA00022723"/>
    </source>
</evidence>
<keyword evidence="3" id="KW-0349">Heme</keyword>
<dbReference type="InterPro" id="IPR001128">
    <property type="entry name" value="Cyt_P450"/>
</dbReference>
<evidence type="ECO:0000313" key="8">
    <source>
        <dbReference type="Proteomes" id="UP000002489"/>
    </source>
</evidence>
<comment type="similarity">
    <text evidence="2">Belongs to the cytochrome P450 family.</text>
</comment>
<dbReference type="STRING" id="426428.A0A0C4DJS6"/>
<evidence type="ECO:0000256" key="5">
    <source>
        <dbReference type="ARBA" id="ARBA00023004"/>
    </source>
</evidence>
<dbReference type="InterPro" id="IPR036396">
    <property type="entry name" value="Cyt_P450_sf"/>
</dbReference>
<dbReference type="InterPro" id="IPR050121">
    <property type="entry name" value="Cytochrome_P450_monoxygenase"/>
</dbReference>
<feature type="region of interest" description="Disordered" evidence="6">
    <location>
        <begin position="1"/>
        <end position="22"/>
    </location>
</feature>
<dbReference type="Proteomes" id="UP000002489">
    <property type="component" value="Unassembled WGS sequence"/>
</dbReference>
<accession>A0A0C4DJS6</accession>
<dbReference type="Gene3D" id="1.10.630.10">
    <property type="entry name" value="Cytochrome P450"/>
    <property type="match status" value="1"/>
</dbReference>
<evidence type="ECO:0008006" key="9">
    <source>
        <dbReference type="Google" id="ProtNLM"/>
    </source>
</evidence>
<reference evidence="8" key="1">
    <citation type="journal article" date="2012" name="Mol. Plant Microbe Interact.">
        <title>A highly conserved effector in Fusarium oxysporum is required for full virulence on Arabidopsis.</title>
        <authorList>
            <person name="Thatcher L.F."/>
            <person name="Gardiner D.M."/>
            <person name="Kazan K."/>
            <person name="Manners J."/>
        </authorList>
    </citation>
    <scope>NUCLEOTIDE SEQUENCE [LARGE SCALE GENOMIC DNA]</scope>
    <source>
        <strain evidence="8">Fo5176</strain>
    </source>
</reference>
<dbReference type="AlphaFoldDB" id="A0A0C4DJS6"/>
<evidence type="ECO:0000256" key="2">
    <source>
        <dbReference type="ARBA" id="ARBA00010617"/>
    </source>
</evidence>
<dbReference type="GO" id="GO:0020037">
    <property type="term" value="F:heme binding"/>
    <property type="evidence" value="ECO:0007669"/>
    <property type="project" value="InterPro"/>
</dbReference>
<dbReference type="GO" id="GO:0004497">
    <property type="term" value="F:monooxygenase activity"/>
    <property type="evidence" value="ECO:0007669"/>
    <property type="project" value="InterPro"/>
</dbReference>
<reference evidence="7" key="2">
    <citation type="submission" date="2025-08" db="UniProtKB">
        <authorList>
            <consortium name="EnsemblFungi"/>
        </authorList>
    </citation>
    <scope>IDENTIFICATION</scope>
    <source>
        <strain evidence="7">4287 / CBS 123668 / FGSC 9935 / NRRL 34936</strain>
    </source>
</reference>
<dbReference type="SUPFAM" id="SSF48264">
    <property type="entry name" value="Cytochrome P450"/>
    <property type="match status" value="1"/>
</dbReference>
<sequence>MVPERWIQPRSAEYQDDDRSAMRPFSIGPQDCPGRNFAWAEARLVLAYTLWNLDLELVSESQDWMTWQKVFMFWMKPPLRVRCTPAQTRVE</sequence>
<dbReference type="Pfam" id="PF00067">
    <property type="entry name" value="p450"/>
    <property type="match status" value="1"/>
</dbReference>
<evidence type="ECO:0000256" key="6">
    <source>
        <dbReference type="SAM" id="MobiDB-lite"/>
    </source>
</evidence>
<name>A0A0C4DJS6_FUSOF</name>
<protein>
    <recommendedName>
        <fullName evidence="9">Isotrichodermin C-15 hydroxylase</fullName>
    </recommendedName>
</protein>
<keyword evidence="4" id="KW-0479">Metal-binding</keyword>
<dbReference type="PANTHER" id="PTHR24305:SF210">
    <property type="entry name" value="CYTOCHROME P450 MONOOXYGENASE ASQL-RELATED"/>
    <property type="match status" value="1"/>
</dbReference>
<dbReference type="PANTHER" id="PTHR24305">
    <property type="entry name" value="CYTOCHROME P450"/>
    <property type="match status" value="1"/>
</dbReference>
<keyword evidence="5" id="KW-0408">Iron</keyword>
<organism evidence="7 8">
    <name type="scientific">Fusarium oxysporum (strain Fo5176)</name>
    <name type="common">Fusarium vascular wilt</name>
    <dbReference type="NCBI Taxonomy" id="660025"/>
    <lineage>
        <taxon>Eukaryota</taxon>
        <taxon>Fungi</taxon>
        <taxon>Dikarya</taxon>
        <taxon>Ascomycota</taxon>
        <taxon>Pezizomycotina</taxon>
        <taxon>Sordariomycetes</taxon>
        <taxon>Hypocreomycetidae</taxon>
        <taxon>Hypocreales</taxon>
        <taxon>Nectriaceae</taxon>
        <taxon>Fusarium</taxon>
        <taxon>Fusarium oxysporum species complex</taxon>
    </lineage>
</organism>
<dbReference type="GO" id="GO:0005506">
    <property type="term" value="F:iron ion binding"/>
    <property type="evidence" value="ECO:0007669"/>
    <property type="project" value="InterPro"/>
</dbReference>
<proteinExistence type="inferred from homology"/>
<evidence type="ECO:0000256" key="3">
    <source>
        <dbReference type="ARBA" id="ARBA00022617"/>
    </source>
</evidence>
<evidence type="ECO:0000256" key="1">
    <source>
        <dbReference type="ARBA" id="ARBA00001971"/>
    </source>
</evidence>
<dbReference type="EnsemblFungi" id="FOXG_17730T0">
    <property type="protein sequence ID" value="FOXG_17730P0"/>
    <property type="gene ID" value="FOXG_17730"/>
</dbReference>
<dbReference type="GO" id="GO:0016705">
    <property type="term" value="F:oxidoreductase activity, acting on paired donors, with incorporation or reduction of molecular oxygen"/>
    <property type="evidence" value="ECO:0007669"/>
    <property type="project" value="InterPro"/>
</dbReference>